<dbReference type="InterPro" id="IPR042089">
    <property type="entry name" value="Peptidase_M13_dom_2"/>
</dbReference>
<evidence type="ECO:0000256" key="6">
    <source>
        <dbReference type="ARBA" id="ARBA00022833"/>
    </source>
</evidence>
<feature type="compositionally biased region" description="Basic residues" evidence="8">
    <location>
        <begin position="581"/>
        <end position="597"/>
    </location>
</feature>
<comment type="cofactor">
    <cofactor evidence="1">
        <name>Zn(2+)</name>
        <dbReference type="ChEBI" id="CHEBI:29105"/>
    </cofactor>
</comment>
<proteinExistence type="inferred from homology"/>
<dbReference type="PANTHER" id="PTHR11733:SF241">
    <property type="entry name" value="GH26575P-RELATED"/>
    <property type="match status" value="1"/>
</dbReference>
<feature type="region of interest" description="Disordered" evidence="8">
    <location>
        <begin position="1"/>
        <end position="23"/>
    </location>
</feature>
<name>A0A9J6EAC2_RHIMP</name>
<keyword evidence="9" id="KW-0812">Transmembrane</keyword>
<keyword evidence="13" id="KW-1185">Reference proteome</keyword>
<feature type="compositionally biased region" description="Basic and acidic residues" evidence="8">
    <location>
        <begin position="1"/>
        <end position="10"/>
    </location>
</feature>
<evidence type="ECO:0000256" key="8">
    <source>
        <dbReference type="SAM" id="MobiDB-lite"/>
    </source>
</evidence>
<organism evidence="12 13">
    <name type="scientific">Rhipicephalus microplus</name>
    <name type="common">Cattle tick</name>
    <name type="synonym">Boophilus microplus</name>
    <dbReference type="NCBI Taxonomy" id="6941"/>
    <lineage>
        <taxon>Eukaryota</taxon>
        <taxon>Metazoa</taxon>
        <taxon>Ecdysozoa</taxon>
        <taxon>Arthropoda</taxon>
        <taxon>Chelicerata</taxon>
        <taxon>Arachnida</taxon>
        <taxon>Acari</taxon>
        <taxon>Parasitiformes</taxon>
        <taxon>Ixodida</taxon>
        <taxon>Ixodoidea</taxon>
        <taxon>Ixodidae</taxon>
        <taxon>Rhipicephalinae</taxon>
        <taxon>Rhipicephalus</taxon>
        <taxon>Boophilus</taxon>
    </lineage>
</organism>
<evidence type="ECO:0000259" key="11">
    <source>
        <dbReference type="Pfam" id="PF05649"/>
    </source>
</evidence>
<dbReference type="EMBL" id="JABSTU010000005">
    <property type="protein sequence ID" value="KAH8031255.1"/>
    <property type="molecule type" value="Genomic_DNA"/>
</dbReference>
<evidence type="ECO:0000256" key="1">
    <source>
        <dbReference type="ARBA" id="ARBA00001947"/>
    </source>
</evidence>
<reference evidence="12" key="2">
    <citation type="submission" date="2021-09" db="EMBL/GenBank/DDBJ databases">
        <authorList>
            <person name="Jia N."/>
            <person name="Wang J."/>
            <person name="Shi W."/>
            <person name="Du L."/>
            <person name="Sun Y."/>
            <person name="Zhan W."/>
            <person name="Jiang J."/>
            <person name="Wang Q."/>
            <person name="Zhang B."/>
            <person name="Ji P."/>
            <person name="Sakyi L.B."/>
            <person name="Cui X."/>
            <person name="Yuan T."/>
            <person name="Jiang B."/>
            <person name="Yang W."/>
            <person name="Lam T.T.-Y."/>
            <person name="Chang Q."/>
            <person name="Ding S."/>
            <person name="Wang X."/>
            <person name="Zhu J."/>
            <person name="Ruan X."/>
            <person name="Zhao L."/>
            <person name="Wei J."/>
            <person name="Que T."/>
            <person name="Du C."/>
            <person name="Cheng J."/>
            <person name="Dai P."/>
            <person name="Han X."/>
            <person name="Huang E."/>
            <person name="Gao Y."/>
            <person name="Liu J."/>
            <person name="Shao H."/>
            <person name="Ye R."/>
            <person name="Li L."/>
            <person name="Wei W."/>
            <person name="Wang X."/>
            <person name="Wang C."/>
            <person name="Huo Q."/>
            <person name="Li W."/>
            <person name="Guo W."/>
            <person name="Chen H."/>
            <person name="Chen S."/>
            <person name="Zhou L."/>
            <person name="Zhou L."/>
            <person name="Ni X."/>
            <person name="Tian J."/>
            <person name="Zhou Y."/>
            <person name="Sheng Y."/>
            <person name="Liu T."/>
            <person name="Pan Y."/>
            <person name="Xia L."/>
            <person name="Li J."/>
            <person name="Zhao F."/>
            <person name="Cao W."/>
        </authorList>
    </citation>
    <scope>NUCLEOTIDE SEQUENCE</scope>
    <source>
        <strain evidence="12">Rmic-2018</strain>
        <tissue evidence="12">Larvae</tissue>
    </source>
</reference>
<evidence type="ECO:0000256" key="5">
    <source>
        <dbReference type="ARBA" id="ARBA00022801"/>
    </source>
</evidence>
<dbReference type="PROSITE" id="PS51885">
    <property type="entry name" value="NEPRILYSIN"/>
    <property type="match status" value="1"/>
</dbReference>
<feature type="domain" description="Peptidase M13 C-terminal" evidence="10">
    <location>
        <begin position="506"/>
        <end position="686"/>
    </location>
</feature>
<dbReference type="AlphaFoldDB" id="A0A9J6EAC2"/>
<dbReference type="InterPro" id="IPR018497">
    <property type="entry name" value="Peptidase_M13_C"/>
</dbReference>
<reference evidence="12" key="1">
    <citation type="journal article" date="2020" name="Cell">
        <title>Large-Scale Comparative Analyses of Tick Genomes Elucidate Their Genetic Diversity and Vector Capacities.</title>
        <authorList>
            <consortium name="Tick Genome and Microbiome Consortium (TIGMIC)"/>
            <person name="Jia N."/>
            <person name="Wang J."/>
            <person name="Shi W."/>
            <person name="Du L."/>
            <person name="Sun Y."/>
            <person name="Zhan W."/>
            <person name="Jiang J.F."/>
            <person name="Wang Q."/>
            <person name="Zhang B."/>
            <person name="Ji P."/>
            <person name="Bell-Sakyi L."/>
            <person name="Cui X.M."/>
            <person name="Yuan T.T."/>
            <person name="Jiang B.G."/>
            <person name="Yang W.F."/>
            <person name="Lam T.T."/>
            <person name="Chang Q.C."/>
            <person name="Ding S.J."/>
            <person name="Wang X.J."/>
            <person name="Zhu J.G."/>
            <person name="Ruan X.D."/>
            <person name="Zhao L."/>
            <person name="Wei J.T."/>
            <person name="Ye R.Z."/>
            <person name="Que T.C."/>
            <person name="Du C.H."/>
            <person name="Zhou Y.H."/>
            <person name="Cheng J.X."/>
            <person name="Dai P.F."/>
            <person name="Guo W.B."/>
            <person name="Han X.H."/>
            <person name="Huang E.J."/>
            <person name="Li L.F."/>
            <person name="Wei W."/>
            <person name="Gao Y.C."/>
            <person name="Liu J.Z."/>
            <person name="Shao H.Z."/>
            <person name="Wang X."/>
            <person name="Wang C.C."/>
            <person name="Yang T.C."/>
            <person name="Huo Q.B."/>
            <person name="Li W."/>
            <person name="Chen H.Y."/>
            <person name="Chen S.E."/>
            <person name="Zhou L.G."/>
            <person name="Ni X.B."/>
            <person name="Tian J.H."/>
            <person name="Sheng Y."/>
            <person name="Liu T."/>
            <person name="Pan Y.S."/>
            <person name="Xia L.Y."/>
            <person name="Li J."/>
            <person name="Zhao F."/>
            <person name="Cao W.C."/>
        </authorList>
    </citation>
    <scope>NUCLEOTIDE SEQUENCE</scope>
    <source>
        <strain evidence="12">Rmic-2018</strain>
    </source>
</reference>
<evidence type="ECO:0000256" key="2">
    <source>
        <dbReference type="ARBA" id="ARBA00007357"/>
    </source>
</evidence>
<dbReference type="Gene3D" id="3.40.390.10">
    <property type="entry name" value="Collagenase (Catalytic Domain)"/>
    <property type="match status" value="1"/>
</dbReference>
<dbReference type="VEuPathDB" id="VectorBase:LOC119178545"/>
<protein>
    <recommendedName>
        <fullName evidence="14">M13 family peptidase</fullName>
    </recommendedName>
</protein>
<evidence type="ECO:0000259" key="10">
    <source>
        <dbReference type="Pfam" id="PF01431"/>
    </source>
</evidence>
<dbReference type="InterPro" id="IPR008753">
    <property type="entry name" value="Peptidase_M13_N"/>
</dbReference>
<evidence type="ECO:0000256" key="3">
    <source>
        <dbReference type="ARBA" id="ARBA00022670"/>
    </source>
</evidence>
<keyword evidence="9" id="KW-0472">Membrane</keyword>
<feature type="transmembrane region" description="Helical" evidence="9">
    <location>
        <begin position="31"/>
        <end position="51"/>
    </location>
</feature>
<evidence type="ECO:0000313" key="12">
    <source>
        <dbReference type="EMBL" id="KAH8031255.1"/>
    </source>
</evidence>
<keyword evidence="7" id="KW-0482">Metalloprotease</keyword>
<comment type="caution">
    <text evidence="12">The sequence shown here is derived from an EMBL/GenBank/DDBJ whole genome shotgun (WGS) entry which is preliminary data.</text>
</comment>
<keyword evidence="4" id="KW-0479">Metal-binding</keyword>
<comment type="similarity">
    <text evidence="2">Belongs to the peptidase M13 family.</text>
</comment>
<keyword evidence="6" id="KW-0862">Zinc</keyword>
<dbReference type="InterPro" id="IPR000718">
    <property type="entry name" value="Peptidase_M13"/>
</dbReference>
<feature type="domain" description="Peptidase M13 N-terminal" evidence="11">
    <location>
        <begin position="133"/>
        <end position="439"/>
    </location>
</feature>
<keyword evidence="5" id="KW-0378">Hydrolase</keyword>
<gene>
    <name evidence="12" type="ORF">HPB51_014467</name>
</gene>
<accession>A0A9J6EAC2</accession>
<keyword evidence="3" id="KW-0645">Protease</keyword>
<dbReference type="Pfam" id="PF01431">
    <property type="entry name" value="Peptidase_M13"/>
    <property type="match status" value="1"/>
</dbReference>
<sequence>MSSATHDWKRGPQLSEKTLDGSVGGPPPKPMLWVFVIAMLLLVGIIAVSLVNGESAYRLDSELTALPRQPNLQLDDVATESAQSLPSRLLCGGYAEAVGHPLEEYVATNTAVAIKRHFLTVAGHSMKGVVRPSHDSVTKAVAYYRSCLKTITEHGPMVTANSRALAAFLERNKLTFRSADGVDLLGKTLELLTRYDLQVFFALNAHFLPQPSRNKSYVRFVDSPVFREWEARKADLSHDDFAEYVGNVLSRSGVNERRMADLMDSVRSVEDHVKEARRADEKFVVQETTSAWRRHLDVHMGHVYSGAYRLDVESSSGARRLRAAARVLDEGQRSVYLSWHVARHVVEVCRLVSLHSGDSEDDAKAYCYDQAHGEYKHAVMATYLFKIVNGSRIREVRKMVGSIAKEVRKSIRRSSWLPAMTRFALENKVRMIKWRIGYPAGLGDWQGVDDFYVRHPRPTGVFVADYLGVREARMRVFFAAFRGNNVSATEAFDFANEAAGVAYGAPNQVRVPAVALVRPLFNYGGAPELNYGLLGSILLDAIVRAFDRANMMDDGHGFPVPWPPIQRRLFRAKYKSQASKRNARSRTPTSRKGRTRTSRPAVSVGAHALFRAYKKAAASFDGGRSLRGLEALSADQVFHVGRCFLACGDTHDASADPLFAGHRCNRMARQSLEFASAFRCNRASYTSWRSLCDLW</sequence>
<dbReference type="Proteomes" id="UP000821866">
    <property type="component" value="Chromosome 3"/>
</dbReference>
<dbReference type="InterPro" id="IPR024079">
    <property type="entry name" value="MetalloPept_cat_dom_sf"/>
</dbReference>
<keyword evidence="9" id="KW-1133">Transmembrane helix</keyword>
<dbReference type="GO" id="GO:0016485">
    <property type="term" value="P:protein processing"/>
    <property type="evidence" value="ECO:0007669"/>
    <property type="project" value="TreeGrafter"/>
</dbReference>
<evidence type="ECO:0000313" key="13">
    <source>
        <dbReference type="Proteomes" id="UP000821866"/>
    </source>
</evidence>
<dbReference type="Pfam" id="PF05649">
    <property type="entry name" value="Peptidase_M13_N"/>
    <property type="match status" value="1"/>
</dbReference>
<evidence type="ECO:0008006" key="14">
    <source>
        <dbReference type="Google" id="ProtNLM"/>
    </source>
</evidence>
<dbReference type="Gene3D" id="1.10.1380.10">
    <property type="entry name" value="Neutral endopeptidase , domain2"/>
    <property type="match status" value="1"/>
</dbReference>
<dbReference type="GO" id="GO:0004222">
    <property type="term" value="F:metalloendopeptidase activity"/>
    <property type="evidence" value="ECO:0007669"/>
    <property type="project" value="InterPro"/>
</dbReference>
<dbReference type="GO" id="GO:0046872">
    <property type="term" value="F:metal ion binding"/>
    <property type="evidence" value="ECO:0007669"/>
    <property type="project" value="UniProtKB-KW"/>
</dbReference>
<evidence type="ECO:0000256" key="9">
    <source>
        <dbReference type="SAM" id="Phobius"/>
    </source>
</evidence>
<dbReference type="SUPFAM" id="SSF55486">
    <property type="entry name" value="Metalloproteases ('zincins'), catalytic domain"/>
    <property type="match status" value="1"/>
</dbReference>
<evidence type="ECO:0000256" key="7">
    <source>
        <dbReference type="ARBA" id="ARBA00023049"/>
    </source>
</evidence>
<dbReference type="PANTHER" id="PTHR11733">
    <property type="entry name" value="ZINC METALLOPROTEASE FAMILY M13 NEPRILYSIN-RELATED"/>
    <property type="match status" value="1"/>
</dbReference>
<dbReference type="GO" id="GO:0005886">
    <property type="term" value="C:plasma membrane"/>
    <property type="evidence" value="ECO:0007669"/>
    <property type="project" value="TreeGrafter"/>
</dbReference>
<feature type="region of interest" description="Disordered" evidence="8">
    <location>
        <begin position="574"/>
        <end position="599"/>
    </location>
</feature>
<evidence type="ECO:0000256" key="4">
    <source>
        <dbReference type="ARBA" id="ARBA00022723"/>
    </source>
</evidence>